<proteinExistence type="predicted"/>
<reference evidence="1 2" key="1">
    <citation type="submission" date="2021-01" db="EMBL/GenBank/DDBJ databases">
        <title>Adiantum capillus-veneris genome.</title>
        <authorList>
            <person name="Fang Y."/>
            <person name="Liao Q."/>
        </authorList>
    </citation>
    <scope>NUCLEOTIDE SEQUENCE [LARGE SCALE GENOMIC DNA]</scope>
    <source>
        <strain evidence="1">H3</strain>
        <tissue evidence="1">Leaf</tissue>
    </source>
</reference>
<name>A0A9D4V4W5_ADICA</name>
<evidence type="ECO:0000313" key="1">
    <source>
        <dbReference type="EMBL" id="KAI5079846.1"/>
    </source>
</evidence>
<gene>
    <name evidence="1" type="ORF">GOP47_0005325</name>
</gene>
<protein>
    <submittedName>
        <fullName evidence="1">Uncharacterized protein</fullName>
    </submittedName>
</protein>
<dbReference type="EMBL" id="JABFUD020000005">
    <property type="protein sequence ID" value="KAI5079846.1"/>
    <property type="molecule type" value="Genomic_DNA"/>
</dbReference>
<sequence length="66" mass="7203">MVNVGDRFLIDEKDPRVKDIITCMTHEVHIKVEFLAAATAACEDTKASDGTNASDARFLNSIGVNH</sequence>
<dbReference type="AlphaFoldDB" id="A0A9D4V4W5"/>
<dbReference type="Proteomes" id="UP000886520">
    <property type="component" value="Chromosome 5"/>
</dbReference>
<keyword evidence="2" id="KW-1185">Reference proteome</keyword>
<comment type="caution">
    <text evidence="1">The sequence shown here is derived from an EMBL/GenBank/DDBJ whole genome shotgun (WGS) entry which is preliminary data.</text>
</comment>
<evidence type="ECO:0000313" key="2">
    <source>
        <dbReference type="Proteomes" id="UP000886520"/>
    </source>
</evidence>
<organism evidence="1 2">
    <name type="scientific">Adiantum capillus-veneris</name>
    <name type="common">Maidenhair fern</name>
    <dbReference type="NCBI Taxonomy" id="13818"/>
    <lineage>
        <taxon>Eukaryota</taxon>
        <taxon>Viridiplantae</taxon>
        <taxon>Streptophyta</taxon>
        <taxon>Embryophyta</taxon>
        <taxon>Tracheophyta</taxon>
        <taxon>Polypodiopsida</taxon>
        <taxon>Polypodiidae</taxon>
        <taxon>Polypodiales</taxon>
        <taxon>Pteridineae</taxon>
        <taxon>Pteridaceae</taxon>
        <taxon>Vittarioideae</taxon>
        <taxon>Adiantum</taxon>
    </lineage>
</organism>
<accession>A0A9D4V4W5</accession>